<reference evidence="1 2" key="1">
    <citation type="submission" date="2024-11" db="EMBL/GenBank/DDBJ databases">
        <title>A near-complete genome assembly of Cinchona calisaya.</title>
        <authorList>
            <person name="Lian D.C."/>
            <person name="Zhao X.W."/>
            <person name="Wei L."/>
        </authorList>
    </citation>
    <scope>NUCLEOTIDE SEQUENCE [LARGE SCALE GENOMIC DNA]</scope>
    <source>
        <tissue evidence="1">Nenye</tissue>
    </source>
</reference>
<evidence type="ECO:0000313" key="2">
    <source>
        <dbReference type="Proteomes" id="UP001630127"/>
    </source>
</evidence>
<accession>A0ABD2ZPS4</accession>
<dbReference type="EMBL" id="JBJUIK010000008">
    <property type="protein sequence ID" value="KAL3520185.1"/>
    <property type="molecule type" value="Genomic_DNA"/>
</dbReference>
<dbReference type="AlphaFoldDB" id="A0ABD2ZPS4"/>
<protein>
    <submittedName>
        <fullName evidence="1">Uncharacterized protein</fullName>
    </submittedName>
</protein>
<evidence type="ECO:0000313" key="1">
    <source>
        <dbReference type="EMBL" id="KAL3520185.1"/>
    </source>
</evidence>
<organism evidence="1 2">
    <name type="scientific">Cinchona calisaya</name>
    <dbReference type="NCBI Taxonomy" id="153742"/>
    <lineage>
        <taxon>Eukaryota</taxon>
        <taxon>Viridiplantae</taxon>
        <taxon>Streptophyta</taxon>
        <taxon>Embryophyta</taxon>
        <taxon>Tracheophyta</taxon>
        <taxon>Spermatophyta</taxon>
        <taxon>Magnoliopsida</taxon>
        <taxon>eudicotyledons</taxon>
        <taxon>Gunneridae</taxon>
        <taxon>Pentapetalae</taxon>
        <taxon>asterids</taxon>
        <taxon>lamiids</taxon>
        <taxon>Gentianales</taxon>
        <taxon>Rubiaceae</taxon>
        <taxon>Cinchonoideae</taxon>
        <taxon>Cinchoneae</taxon>
        <taxon>Cinchona</taxon>
    </lineage>
</organism>
<keyword evidence="2" id="KW-1185">Reference proteome</keyword>
<comment type="caution">
    <text evidence="1">The sequence shown here is derived from an EMBL/GenBank/DDBJ whole genome shotgun (WGS) entry which is preliminary data.</text>
</comment>
<proteinExistence type="predicted"/>
<dbReference type="Proteomes" id="UP001630127">
    <property type="component" value="Unassembled WGS sequence"/>
</dbReference>
<gene>
    <name evidence="1" type="ORF">ACH5RR_018334</name>
</gene>
<sequence length="139" mass="15134">MKNMVDHICVITAIIIKSRVTDLSKRVLGGSKACSGNAWSRACMSFEGLSDEEVKIFDGFTANDASETVRVYVAWVSIWPTVVISVVTFSGRAIGGSNDVVCGQKDATEEDEPSNASVLGFITIDEDFGFYYFSFPLPE</sequence>
<name>A0ABD2ZPS4_9GENT</name>